<dbReference type="AlphaFoldDB" id="A0A6J7F8F4"/>
<keyword evidence="2" id="KW-0472">Membrane</keyword>
<evidence type="ECO:0000313" key="4">
    <source>
        <dbReference type="EMBL" id="CAB4889280.1"/>
    </source>
</evidence>
<evidence type="ECO:0000259" key="3">
    <source>
        <dbReference type="Pfam" id="PF00746"/>
    </source>
</evidence>
<organism evidence="4">
    <name type="scientific">freshwater metagenome</name>
    <dbReference type="NCBI Taxonomy" id="449393"/>
    <lineage>
        <taxon>unclassified sequences</taxon>
        <taxon>metagenomes</taxon>
        <taxon>ecological metagenomes</taxon>
    </lineage>
</organism>
<sequence>MKRLGPILVILFGAVLAFGGLSSSPVSVGAGPPPCDTVAPVAIAAVVIDTLPPCDPCAPITVTGAAETTLPPCNPCDTVPLQPGVVDPCEVTTTSSTTIPATTIPATTIAPTTSALSGSGANLPATGSSGISVTLVMGVALMTLGVVLLLVRRRSSSAPVA</sequence>
<keyword evidence="1" id="KW-0964">Secreted</keyword>
<keyword evidence="2" id="KW-0812">Transmembrane</keyword>
<evidence type="ECO:0000256" key="2">
    <source>
        <dbReference type="SAM" id="Phobius"/>
    </source>
</evidence>
<feature type="transmembrane region" description="Helical" evidence="2">
    <location>
        <begin position="131"/>
        <end position="151"/>
    </location>
</feature>
<feature type="domain" description="Gram-positive cocci surface proteins LPxTG" evidence="3">
    <location>
        <begin position="118"/>
        <end position="154"/>
    </location>
</feature>
<gene>
    <name evidence="4" type="ORF">UFOPK3376_02677</name>
</gene>
<protein>
    <submittedName>
        <fullName evidence="4">Unannotated protein</fullName>
    </submittedName>
</protein>
<evidence type="ECO:0000256" key="1">
    <source>
        <dbReference type="ARBA" id="ARBA00022525"/>
    </source>
</evidence>
<name>A0A6J7F8F4_9ZZZZ</name>
<reference evidence="4" key="1">
    <citation type="submission" date="2020-05" db="EMBL/GenBank/DDBJ databases">
        <authorList>
            <person name="Chiriac C."/>
            <person name="Salcher M."/>
            <person name="Ghai R."/>
            <person name="Kavagutti S V."/>
        </authorList>
    </citation>
    <scope>NUCLEOTIDE SEQUENCE</scope>
</reference>
<dbReference type="NCBIfam" id="TIGR01167">
    <property type="entry name" value="LPXTG_anchor"/>
    <property type="match status" value="1"/>
</dbReference>
<dbReference type="InterPro" id="IPR019931">
    <property type="entry name" value="LPXTG_anchor"/>
</dbReference>
<dbReference type="Pfam" id="PF00746">
    <property type="entry name" value="Gram_pos_anchor"/>
    <property type="match status" value="1"/>
</dbReference>
<keyword evidence="2" id="KW-1133">Transmembrane helix</keyword>
<dbReference type="EMBL" id="CAFBLP010000095">
    <property type="protein sequence ID" value="CAB4889280.1"/>
    <property type="molecule type" value="Genomic_DNA"/>
</dbReference>
<accession>A0A6J7F8F4</accession>
<proteinExistence type="predicted"/>